<evidence type="ECO:0000313" key="3">
    <source>
        <dbReference type="EMBL" id="NML61154.1"/>
    </source>
</evidence>
<keyword evidence="2" id="KW-1133">Transmembrane helix</keyword>
<organism evidence="3 4">
    <name type="scientific">Massilia polaris</name>
    <dbReference type="NCBI Taxonomy" id="2728846"/>
    <lineage>
        <taxon>Bacteria</taxon>
        <taxon>Pseudomonadati</taxon>
        <taxon>Pseudomonadota</taxon>
        <taxon>Betaproteobacteria</taxon>
        <taxon>Burkholderiales</taxon>
        <taxon>Oxalobacteraceae</taxon>
        <taxon>Telluria group</taxon>
        <taxon>Massilia</taxon>
    </lineage>
</organism>
<protein>
    <submittedName>
        <fullName evidence="3">Uncharacterized protein</fullName>
    </submittedName>
</protein>
<gene>
    <name evidence="3" type="ORF">HHL21_08685</name>
</gene>
<feature type="region of interest" description="Disordered" evidence="1">
    <location>
        <begin position="151"/>
        <end position="170"/>
    </location>
</feature>
<reference evidence="3 4" key="1">
    <citation type="submission" date="2020-04" db="EMBL/GenBank/DDBJ databases">
        <title>Massilia sp. RP-1-19 isolated from soil.</title>
        <authorList>
            <person name="Dahal R.H."/>
        </authorList>
    </citation>
    <scope>NUCLEOTIDE SEQUENCE [LARGE SCALE GENOMIC DNA]</scope>
    <source>
        <strain evidence="3 4">RP-1-19</strain>
    </source>
</reference>
<evidence type="ECO:0000313" key="4">
    <source>
        <dbReference type="Proteomes" id="UP000583752"/>
    </source>
</evidence>
<comment type="caution">
    <text evidence="3">The sequence shown here is derived from an EMBL/GenBank/DDBJ whole genome shotgun (WGS) entry which is preliminary data.</text>
</comment>
<name>A0A848HIY8_9BURK</name>
<keyword evidence="4" id="KW-1185">Reference proteome</keyword>
<dbReference type="RefSeq" id="WP_169464858.1">
    <property type="nucleotide sequence ID" value="NZ_JABBGG010000004.1"/>
</dbReference>
<sequence length="264" mass="27637">MESDPNRLEAENTVRELADLDASLAPAPELAGLDAGPAAAPEPDFSMFDPPVRESLLPRRLYLPLLWVFGLGAIAALALAGSFVSQERKSDKTMQLLAANSRSAIGAPVVPVAAPLPVKKPTDMVFLKEASPTGPVRTDKQPDTAVEGVAKATQPVAESQKEPKADSQPAVARIAKASPTKVKPAAKAAPAKATPVAKKKKSTPPKATVFAQRGPIQNGPRVREESITERLNAAVAACRARPHAPGECNLRACDILGSSDPACR</sequence>
<feature type="transmembrane region" description="Helical" evidence="2">
    <location>
        <begin position="61"/>
        <end position="84"/>
    </location>
</feature>
<keyword evidence="2" id="KW-0472">Membrane</keyword>
<feature type="compositionally biased region" description="Low complexity" evidence="1">
    <location>
        <begin position="177"/>
        <end position="196"/>
    </location>
</feature>
<feature type="region of interest" description="Disordered" evidence="1">
    <location>
        <begin position="177"/>
        <end position="223"/>
    </location>
</feature>
<evidence type="ECO:0000256" key="2">
    <source>
        <dbReference type="SAM" id="Phobius"/>
    </source>
</evidence>
<dbReference type="AlphaFoldDB" id="A0A848HIY8"/>
<keyword evidence="2" id="KW-0812">Transmembrane</keyword>
<dbReference type="EMBL" id="JABBGG010000004">
    <property type="protein sequence ID" value="NML61154.1"/>
    <property type="molecule type" value="Genomic_DNA"/>
</dbReference>
<evidence type="ECO:0000256" key="1">
    <source>
        <dbReference type="SAM" id="MobiDB-lite"/>
    </source>
</evidence>
<dbReference type="Proteomes" id="UP000583752">
    <property type="component" value="Unassembled WGS sequence"/>
</dbReference>
<accession>A0A848HIY8</accession>
<proteinExistence type="predicted"/>